<evidence type="ECO:0000259" key="3">
    <source>
        <dbReference type="Pfam" id="PF12660"/>
    </source>
</evidence>
<feature type="region of interest" description="Disordered" evidence="1">
    <location>
        <begin position="742"/>
        <end position="771"/>
    </location>
</feature>
<feature type="domain" description="Transcription factor IIIC putative zinc-finger" evidence="3">
    <location>
        <begin position="785"/>
        <end position="871"/>
    </location>
</feature>
<feature type="region of interest" description="Disordered" evidence="1">
    <location>
        <begin position="677"/>
        <end position="701"/>
    </location>
</feature>
<evidence type="ECO:0000313" key="4">
    <source>
        <dbReference type="EMBL" id="GAB1319216.1"/>
    </source>
</evidence>
<keyword evidence="5" id="KW-1185">Reference proteome</keyword>
<feature type="compositionally biased region" description="Acidic residues" evidence="1">
    <location>
        <begin position="591"/>
        <end position="613"/>
    </location>
</feature>
<dbReference type="InterPro" id="IPR024764">
    <property type="entry name" value="TFIIIC_Znf"/>
</dbReference>
<dbReference type="Pfam" id="PF12657">
    <property type="entry name" value="TFIIIC_delta"/>
    <property type="match status" value="1"/>
</dbReference>
<name>A0ABQ0GN77_9PEZI</name>
<feature type="compositionally biased region" description="Acidic residues" evidence="1">
    <location>
        <begin position="162"/>
        <end position="179"/>
    </location>
</feature>
<evidence type="ECO:0000256" key="1">
    <source>
        <dbReference type="SAM" id="MobiDB-lite"/>
    </source>
</evidence>
<feature type="region of interest" description="Disordered" evidence="1">
    <location>
        <begin position="66"/>
        <end position="100"/>
    </location>
</feature>
<dbReference type="Pfam" id="PF12660">
    <property type="entry name" value="zf-TFIIIC"/>
    <property type="match status" value="1"/>
</dbReference>
<sequence>MATSKPNRHKFLPLREITLNSRPLVKRAIQFSCDGDLAVTADDSVHIFVPEFPDLSRRRENRTRQLYEEHDGTVAAARWPDNGEESSSDGEEYDNSTVPQRYNHQTFRAQYSEGSKHMPVSYPPLDPRVNKELYTAAGIPFPYEGAIDADNDANTEGGSGDGSDESTDSDAYDEEDGDGEAGGLGFNRPYGAGYGPITGVGSSMNHVVSVGWSPSGLGVNRRPILAVLTGSGTLTMYGDSSAFTNILPRANEGMLQRRELNSWIVLWGVGERLVVPGQQTEISECIRGFSWAHEMGPGQALLATINDVKEVGIISVQSVSVQGENKSKGDLSFRIEPRETVVWLVREIARFKAEGPHTTQDQMDPDFVPCGTSFGLRWGPWLETDGSRTCVLSFTDRNYVGFKRVTVKDPWIRGELPNLEVESNDIDGRCLHLSSDAFVEFEDGIWTHGPVKSCRGLIVTGFHVKTFELVLSGDANHNHEKHTVWDCGTAYDDGDHVSQNPIVDLVIHPPDFLRPTPIPLYTLIRMSATPTTKDWFETNVPPPSDPTVDARPQWVRSIAQKLEVLVPVDMHLKRNYTGESDSDGGSGSGSDNDDEGDLDADDLGMDSDDDENIDAGLGYNQIVEIPEIHPYRYRLHGLTLSPGGGVAAVLASSHSTQHPERGGWHTVRSSVLFGHKPRRRRHRQLQRQGQNPSIDHGNDQLIDPQVMDTPVVTPDINSHLTTEAKLFEYLYGGGPEVPGIHYYPATSTAPQHDNTNNNNTTSSSSSSSNNNTAKLRRMFAPALENQICDLCGARMNIRKGSLSGCEKGHFFGTCATSGLAVQTPGGTRSCGACGLRTMRAEVLVAKMAESGGDEVRKLVGEGVCGACGGKFLS</sequence>
<proteinExistence type="predicted"/>
<dbReference type="EMBL" id="BAAFSV010000005">
    <property type="protein sequence ID" value="GAB1319216.1"/>
    <property type="molecule type" value="Genomic_DNA"/>
</dbReference>
<dbReference type="InterPro" id="IPR024761">
    <property type="entry name" value="TFIIIC_delta_N"/>
</dbReference>
<feature type="region of interest" description="Disordered" evidence="1">
    <location>
        <begin position="575"/>
        <end position="614"/>
    </location>
</feature>
<dbReference type="RefSeq" id="XP_070920946.1">
    <property type="nucleotide sequence ID" value="XM_071064845.1"/>
</dbReference>
<organism evidence="4 5">
    <name type="scientific">Madurella fahalii</name>
    <dbReference type="NCBI Taxonomy" id="1157608"/>
    <lineage>
        <taxon>Eukaryota</taxon>
        <taxon>Fungi</taxon>
        <taxon>Dikarya</taxon>
        <taxon>Ascomycota</taxon>
        <taxon>Pezizomycotina</taxon>
        <taxon>Sordariomycetes</taxon>
        <taxon>Sordariomycetidae</taxon>
        <taxon>Sordariales</taxon>
        <taxon>Sordariales incertae sedis</taxon>
        <taxon>Madurella</taxon>
    </lineage>
</organism>
<gene>
    <name evidence="4" type="ORF">MFIFM68171_09426</name>
</gene>
<dbReference type="PANTHER" id="PTHR15496:SF2">
    <property type="entry name" value="GENERAL TRANSCRIPTION FACTOR 3C POLYPEPTIDE 4"/>
    <property type="match status" value="1"/>
</dbReference>
<feature type="compositionally biased region" description="Low complexity" evidence="1">
    <location>
        <begin position="754"/>
        <end position="771"/>
    </location>
</feature>
<evidence type="ECO:0000313" key="5">
    <source>
        <dbReference type="Proteomes" id="UP001628179"/>
    </source>
</evidence>
<accession>A0ABQ0GN77</accession>
<feature type="domain" description="Transcription factor IIIC 90kDa subunit N-terminal" evidence="2">
    <location>
        <begin position="198"/>
        <end position="657"/>
    </location>
</feature>
<protein>
    <submittedName>
        <fullName evidence="4">Gpi-anchor transamidase-like protein</fullName>
    </submittedName>
</protein>
<dbReference type="InterPro" id="IPR044230">
    <property type="entry name" value="GTF3C4"/>
</dbReference>
<dbReference type="GeneID" id="98180168"/>
<feature type="compositionally biased region" description="Acidic residues" evidence="1">
    <location>
        <begin position="82"/>
        <end position="94"/>
    </location>
</feature>
<reference evidence="4 5" key="1">
    <citation type="submission" date="2024-09" db="EMBL/GenBank/DDBJ databases">
        <title>Itraconazole resistance in Madurella fahalii resulting from another homologue of gene encoding cytochrome P450 14-alpha sterol demethylase (CYP51).</title>
        <authorList>
            <person name="Yoshioka I."/>
            <person name="Fahal A.H."/>
            <person name="Kaneko S."/>
            <person name="Yaguchi T."/>
        </authorList>
    </citation>
    <scope>NUCLEOTIDE SEQUENCE [LARGE SCALE GENOMIC DNA]</scope>
    <source>
        <strain evidence="4 5">IFM 68171</strain>
    </source>
</reference>
<comment type="caution">
    <text evidence="4">The sequence shown here is derived from an EMBL/GenBank/DDBJ whole genome shotgun (WGS) entry which is preliminary data.</text>
</comment>
<dbReference type="PANTHER" id="PTHR15496">
    <property type="entry name" value="GENERAL TRANSCRIPTION FACTOR 3C POLYPEPTIDE 4 FAMILY"/>
    <property type="match status" value="1"/>
</dbReference>
<evidence type="ECO:0000259" key="2">
    <source>
        <dbReference type="Pfam" id="PF12657"/>
    </source>
</evidence>
<dbReference type="Proteomes" id="UP001628179">
    <property type="component" value="Unassembled WGS sequence"/>
</dbReference>
<feature type="region of interest" description="Disordered" evidence="1">
    <location>
        <begin position="145"/>
        <end position="185"/>
    </location>
</feature>